<reference evidence="2 3" key="1">
    <citation type="journal article" date="2024" name="Ann. Entomol. Soc. Am.">
        <title>Genomic analyses of the southern and eastern yellowjacket wasps (Hymenoptera: Vespidae) reveal evolutionary signatures of social life.</title>
        <authorList>
            <person name="Catto M.A."/>
            <person name="Caine P.B."/>
            <person name="Orr S.E."/>
            <person name="Hunt B.G."/>
            <person name="Goodisman M.A.D."/>
        </authorList>
    </citation>
    <scope>NUCLEOTIDE SEQUENCE [LARGE SCALE GENOMIC DNA]</scope>
    <source>
        <strain evidence="2">232</strain>
        <tissue evidence="2">Head and thorax</tissue>
    </source>
</reference>
<proteinExistence type="predicted"/>
<comment type="caution">
    <text evidence="2">The sequence shown here is derived from an EMBL/GenBank/DDBJ whole genome shotgun (WGS) entry which is preliminary data.</text>
</comment>
<gene>
    <name evidence="2" type="ORF">V1477_016902</name>
</gene>
<sequence>MNVSSSQDREEGCCVVLLKLKQSFSTSTKIQEETKKEYKLKRKETRNGRKNLKGHPNRVAARKVEQDKEILPKWTASNRVLVLQLLTISCNIDKNKERSYNAKIEIHLRKFVRSAVLRISWDTADSGYPETTEDRVSHLLQLYSSPVSRSNRMYSLCINVTPVDPRNEKCMLEINNKLLEKSATARFRGNSCSKRSNRKILFLRCLRLVSIDYLRPTTFQVHHNAPNSIRQIQLDCESFWKRSKSLFGIDLEALFAFARSSMVLRCFWTDLEYTHKKNKSDFNVLLSFDIGFRTNEYDVNMLDTFKTDRKVKLQHVTSAASDTADASSLNVSFAEYKSRLYRSMKVLKIIYFREWITHTSDNRQIKKDGDDDDDDDDNDDDDDDQ</sequence>
<accession>A0ABD2B4M2</accession>
<evidence type="ECO:0000313" key="3">
    <source>
        <dbReference type="Proteomes" id="UP001607303"/>
    </source>
</evidence>
<organism evidence="2 3">
    <name type="scientific">Vespula maculifrons</name>
    <name type="common">Eastern yellow jacket</name>
    <name type="synonym">Wasp</name>
    <dbReference type="NCBI Taxonomy" id="7453"/>
    <lineage>
        <taxon>Eukaryota</taxon>
        <taxon>Metazoa</taxon>
        <taxon>Ecdysozoa</taxon>
        <taxon>Arthropoda</taxon>
        <taxon>Hexapoda</taxon>
        <taxon>Insecta</taxon>
        <taxon>Pterygota</taxon>
        <taxon>Neoptera</taxon>
        <taxon>Endopterygota</taxon>
        <taxon>Hymenoptera</taxon>
        <taxon>Apocrita</taxon>
        <taxon>Aculeata</taxon>
        <taxon>Vespoidea</taxon>
        <taxon>Vespidae</taxon>
        <taxon>Vespinae</taxon>
        <taxon>Vespula</taxon>
    </lineage>
</organism>
<keyword evidence="3" id="KW-1185">Reference proteome</keyword>
<name>A0ABD2B4M2_VESMC</name>
<dbReference type="EMBL" id="JAYRBN010000100">
    <property type="protein sequence ID" value="KAL2727626.1"/>
    <property type="molecule type" value="Genomic_DNA"/>
</dbReference>
<evidence type="ECO:0000313" key="2">
    <source>
        <dbReference type="EMBL" id="KAL2727626.1"/>
    </source>
</evidence>
<evidence type="ECO:0000256" key="1">
    <source>
        <dbReference type="SAM" id="MobiDB-lite"/>
    </source>
</evidence>
<dbReference type="Proteomes" id="UP001607303">
    <property type="component" value="Unassembled WGS sequence"/>
</dbReference>
<protein>
    <submittedName>
        <fullName evidence="2">Uncharacterized protein</fullName>
    </submittedName>
</protein>
<dbReference type="AlphaFoldDB" id="A0ABD2B4M2"/>
<feature type="region of interest" description="Disordered" evidence="1">
    <location>
        <begin position="363"/>
        <end position="385"/>
    </location>
</feature>
<feature type="compositionally biased region" description="Acidic residues" evidence="1">
    <location>
        <begin position="370"/>
        <end position="385"/>
    </location>
</feature>